<dbReference type="Proteomes" id="UP001225034">
    <property type="component" value="Unassembled WGS sequence"/>
</dbReference>
<protein>
    <recommendedName>
        <fullName evidence="3">DUF4340 domain-containing protein</fullName>
    </recommendedName>
</protein>
<accession>A0ABT9YHM4</accession>
<organism evidence="1 2">
    <name type="scientific">Alkalicoccobacillus murimartini</name>
    <dbReference type="NCBI Taxonomy" id="171685"/>
    <lineage>
        <taxon>Bacteria</taxon>
        <taxon>Bacillati</taxon>
        <taxon>Bacillota</taxon>
        <taxon>Bacilli</taxon>
        <taxon>Bacillales</taxon>
        <taxon>Bacillaceae</taxon>
        <taxon>Alkalicoccobacillus</taxon>
    </lineage>
</organism>
<proteinExistence type="predicted"/>
<comment type="caution">
    <text evidence="1">The sequence shown here is derived from an EMBL/GenBank/DDBJ whole genome shotgun (WGS) entry which is preliminary data.</text>
</comment>
<gene>
    <name evidence="1" type="ORF">J2S05_002166</name>
</gene>
<evidence type="ECO:0000313" key="2">
    <source>
        <dbReference type="Proteomes" id="UP001225034"/>
    </source>
</evidence>
<reference evidence="1 2" key="1">
    <citation type="submission" date="2023-07" db="EMBL/GenBank/DDBJ databases">
        <title>Genomic Encyclopedia of Type Strains, Phase IV (KMG-IV): sequencing the most valuable type-strain genomes for metagenomic binning, comparative biology and taxonomic classification.</title>
        <authorList>
            <person name="Goeker M."/>
        </authorList>
    </citation>
    <scope>NUCLEOTIDE SEQUENCE [LARGE SCALE GENOMIC DNA]</scope>
    <source>
        <strain evidence="1 2">DSM 19154</strain>
    </source>
</reference>
<keyword evidence="2" id="KW-1185">Reference proteome</keyword>
<dbReference type="EMBL" id="JAUSUA010000002">
    <property type="protein sequence ID" value="MDQ0207367.1"/>
    <property type="molecule type" value="Genomic_DNA"/>
</dbReference>
<evidence type="ECO:0008006" key="3">
    <source>
        <dbReference type="Google" id="ProtNLM"/>
    </source>
</evidence>
<dbReference type="RefSeq" id="WP_306982589.1">
    <property type="nucleotide sequence ID" value="NZ_JAUSUA010000002.1"/>
</dbReference>
<sequence>MRQYKLGIAVLSLFIILILVIVGQAGYYVYDQVRVVTYEQVLEREHENLEEIEQVEFRISDSGDHRFVFEEDAELIQRLIEEPSEMGLQKTSGYTSELRYMIWFSPGSLWIDVSEEKILVGTDMYRVTNRNILFDLIQETEEDLEWEEI</sequence>
<name>A0ABT9YHM4_9BACI</name>
<evidence type="ECO:0000313" key="1">
    <source>
        <dbReference type="EMBL" id="MDQ0207367.1"/>
    </source>
</evidence>